<keyword evidence="1 3" id="KW-0145">Chemotaxis</keyword>
<dbReference type="InterPro" id="IPR038592">
    <property type="entry name" value="CheD-like_sf"/>
</dbReference>
<comment type="caution">
    <text evidence="4">The sequence shown here is derived from an EMBL/GenBank/DDBJ whole genome shotgun (WGS) entry which is preliminary data.</text>
</comment>
<reference evidence="5" key="1">
    <citation type="journal article" date="2019" name="Int. J. Syst. Evol. Microbiol.">
        <title>The Global Catalogue of Microorganisms (GCM) 10K type strain sequencing project: providing services to taxonomists for standard genome sequencing and annotation.</title>
        <authorList>
            <consortium name="The Broad Institute Genomics Platform"/>
            <consortium name="The Broad Institute Genome Sequencing Center for Infectious Disease"/>
            <person name="Wu L."/>
            <person name="Ma J."/>
        </authorList>
    </citation>
    <scope>NUCLEOTIDE SEQUENCE [LARGE SCALE GENOMIC DNA]</scope>
    <source>
        <strain evidence="5">KCTC 52277</strain>
    </source>
</reference>
<dbReference type="Pfam" id="PF03975">
    <property type="entry name" value="CheD"/>
    <property type="match status" value="1"/>
</dbReference>
<organism evidence="4 5">
    <name type="scientific">Shewanella submarina</name>
    <dbReference type="NCBI Taxonomy" id="2016376"/>
    <lineage>
        <taxon>Bacteria</taxon>
        <taxon>Pseudomonadati</taxon>
        <taxon>Pseudomonadota</taxon>
        <taxon>Gammaproteobacteria</taxon>
        <taxon>Alteromonadales</taxon>
        <taxon>Shewanellaceae</taxon>
        <taxon>Shewanella</taxon>
    </lineage>
</organism>
<dbReference type="EC" id="3.5.1.44" evidence="3"/>
<evidence type="ECO:0000313" key="4">
    <source>
        <dbReference type="EMBL" id="MFC3136737.1"/>
    </source>
</evidence>
<dbReference type="InterPro" id="IPR011324">
    <property type="entry name" value="Cytotoxic_necrot_fac-like_cat"/>
</dbReference>
<gene>
    <name evidence="3 4" type="primary">cheD</name>
    <name evidence="4" type="ORF">ACFOE0_00835</name>
</gene>
<dbReference type="CDD" id="cd16352">
    <property type="entry name" value="CheD"/>
    <property type="match status" value="1"/>
</dbReference>
<dbReference type="EMBL" id="JBHRTD010000001">
    <property type="protein sequence ID" value="MFC3136737.1"/>
    <property type="molecule type" value="Genomic_DNA"/>
</dbReference>
<comment type="similarity">
    <text evidence="3">Belongs to the CheD family.</text>
</comment>
<sequence>MTANLTNMVYPGFETIPRYWNREHECMTARVDPGEYYISCQDEYIFTRLGSCIAACIWDPVMRVGGLNHFLLPERKAHDDWHQLTSYSCRYGNWAMEQLINSILSAGGQRRNLQAKIFGGAKLGGMSIINVGESNIEFVRQYLATEGIEIIAEDVGGVWPRKVMFHPMTGKAKVKRLSSEPVELTIREEKEYLDGVKVTGGDNEIELFGD</sequence>
<dbReference type="RefSeq" id="WP_248936526.1">
    <property type="nucleotide sequence ID" value="NZ_JAKILF010000005.1"/>
</dbReference>
<dbReference type="Proteomes" id="UP001595621">
    <property type="component" value="Unassembled WGS sequence"/>
</dbReference>
<keyword evidence="2 3" id="KW-0378">Hydrolase</keyword>
<dbReference type="HAMAP" id="MF_01440">
    <property type="entry name" value="CheD"/>
    <property type="match status" value="1"/>
</dbReference>
<dbReference type="PANTHER" id="PTHR35147">
    <property type="entry name" value="CHEMORECEPTOR GLUTAMINE DEAMIDASE CHED-RELATED"/>
    <property type="match status" value="1"/>
</dbReference>
<accession>A0ABV7GCJ7</accession>
<dbReference type="PANTHER" id="PTHR35147:SF2">
    <property type="entry name" value="CHEMORECEPTOR GLUTAMINE DEAMIDASE CHED-RELATED"/>
    <property type="match status" value="1"/>
</dbReference>
<evidence type="ECO:0000256" key="2">
    <source>
        <dbReference type="ARBA" id="ARBA00022801"/>
    </source>
</evidence>
<comment type="catalytic activity">
    <reaction evidence="3">
        <text>L-glutaminyl-[protein] + H2O = L-glutamyl-[protein] + NH4(+)</text>
        <dbReference type="Rhea" id="RHEA:16441"/>
        <dbReference type="Rhea" id="RHEA-COMP:10207"/>
        <dbReference type="Rhea" id="RHEA-COMP:10208"/>
        <dbReference type="ChEBI" id="CHEBI:15377"/>
        <dbReference type="ChEBI" id="CHEBI:28938"/>
        <dbReference type="ChEBI" id="CHEBI:29973"/>
        <dbReference type="ChEBI" id="CHEBI:30011"/>
        <dbReference type="EC" id="3.5.1.44"/>
    </reaction>
</comment>
<dbReference type="NCBIfam" id="NF010013">
    <property type="entry name" value="PRK13487.1"/>
    <property type="match status" value="1"/>
</dbReference>
<evidence type="ECO:0000256" key="1">
    <source>
        <dbReference type="ARBA" id="ARBA00022500"/>
    </source>
</evidence>
<proteinExistence type="inferred from homology"/>
<evidence type="ECO:0000313" key="5">
    <source>
        <dbReference type="Proteomes" id="UP001595621"/>
    </source>
</evidence>
<comment type="function">
    <text evidence="3">Probably deamidates glutamine residues to glutamate on methyl-accepting chemotaxis receptors (MCPs), playing an important role in chemotaxis.</text>
</comment>
<keyword evidence="5" id="KW-1185">Reference proteome</keyword>
<dbReference type="Gene3D" id="3.30.1330.200">
    <property type="match status" value="1"/>
</dbReference>
<name>A0ABV7GCJ7_9GAMM</name>
<evidence type="ECO:0000256" key="3">
    <source>
        <dbReference type="HAMAP-Rule" id="MF_01440"/>
    </source>
</evidence>
<dbReference type="InterPro" id="IPR005659">
    <property type="entry name" value="Chemorcpt_Glu_NH3ase_CheD"/>
</dbReference>
<dbReference type="SUPFAM" id="SSF64438">
    <property type="entry name" value="CNF1/YfiH-like putative cysteine hydrolases"/>
    <property type="match status" value="1"/>
</dbReference>
<dbReference type="GO" id="GO:0050568">
    <property type="term" value="F:protein-glutamine glutaminase activity"/>
    <property type="evidence" value="ECO:0007669"/>
    <property type="project" value="UniProtKB-EC"/>
</dbReference>
<protein>
    <recommendedName>
        <fullName evidence="3">Probable chemoreceptor glutamine deamidase CheD</fullName>
        <ecNumber evidence="3">3.5.1.44</ecNumber>
    </recommendedName>
</protein>